<feature type="transmembrane region" description="Helical" evidence="11">
    <location>
        <begin position="80"/>
        <end position="98"/>
    </location>
</feature>
<organism evidence="13 14">
    <name type="scientific">Cladorrhinum samala</name>
    <dbReference type="NCBI Taxonomy" id="585594"/>
    <lineage>
        <taxon>Eukaryota</taxon>
        <taxon>Fungi</taxon>
        <taxon>Dikarya</taxon>
        <taxon>Ascomycota</taxon>
        <taxon>Pezizomycotina</taxon>
        <taxon>Sordariomycetes</taxon>
        <taxon>Sordariomycetidae</taxon>
        <taxon>Sordariales</taxon>
        <taxon>Podosporaceae</taxon>
        <taxon>Cladorrhinum</taxon>
    </lineage>
</organism>
<keyword evidence="9 11" id="KW-0472">Membrane</keyword>
<dbReference type="Pfam" id="PF09335">
    <property type="entry name" value="VTT_dom"/>
    <property type="match status" value="1"/>
</dbReference>
<evidence type="ECO:0000256" key="8">
    <source>
        <dbReference type="ARBA" id="ARBA00023034"/>
    </source>
</evidence>
<feature type="transmembrane region" description="Helical" evidence="11">
    <location>
        <begin position="165"/>
        <end position="185"/>
    </location>
</feature>
<dbReference type="InterPro" id="IPR032816">
    <property type="entry name" value="VTT_dom"/>
</dbReference>
<dbReference type="GO" id="GO:0000139">
    <property type="term" value="C:Golgi membrane"/>
    <property type="evidence" value="ECO:0007669"/>
    <property type="project" value="UniProtKB-SubCell"/>
</dbReference>
<dbReference type="PANTHER" id="PTHR47549">
    <property type="entry name" value="GOLGI APPARATUS MEMBRANE PROTEIN TVP38-RELATED"/>
    <property type="match status" value="1"/>
</dbReference>
<evidence type="ECO:0000256" key="1">
    <source>
        <dbReference type="ARBA" id="ARBA00002978"/>
    </source>
</evidence>
<reference evidence="13" key="2">
    <citation type="submission" date="2023-06" db="EMBL/GenBank/DDBJ databases">
        <authorList>
            <consortium name="Lawrence Berkeley National Laboratory"/>
            <person name="Mondo S.J."/>
            <person name="Hensen N."/>
            <person name="Bonometti L."/>
            <person name="Westerberg I."/>
            <person name="Brannstrom I.O."/>
            <person name="Guillou S."/>
            <person name="Cros-Aarteil S."/>
            <person name="Calhoun S."/>
            <person name="Haridas S."/>
            <person name="Kuo A."/>
            <person name="Pangilinan J."/>
            <person name="Riley R."/>
            <person name="Labutti K."/>
            <person name="Andreopoulos B."/>
            <person name="Lipzen A."/>
            <person name="Chen C."/>
            <person name="Yanf M."/>
            <person name="Daum C."/>
            <person name="Ng V."/>
            <person name="Clum A."/>
            <person name="Steindorff A."/>
            <person name="Ohm R."/>
            <person name="Martin F."/>
            <person name="Silar P."/>
            <person name="Natvig D."/>
            <person name="Lalanne C."/>
            <person name="Gautier V."/>
            <person name="Ament-Velasquez S.L."/>
            <person name="Kruys A."/>
            <person name="Hutchinson M.I."/>
            <person name="Powell A.J."/>
            <person name="Barry K."/>
            <person name="Miller A.N."/>
            <person name="Grigoriev I.V."/>
            <person name="Debuchy R."/>
            <person name="Gladieux P."/>
            <person name="Thoren M.H."/>
            <person name="Johannesson H."/>
        </authorList>
    </citation>
    <scope>NUCLEOTIDE SEQUENCE</scope>
    <source>
        <strain evidence="13">PSN324</strain>
    </source>
</reference>
<evidence type="ECO:0000256" key="5">
    <source>
        <dbReference type="ARBA" id="ARBA00020673"/>
    </source>
</evidence>
<comment type="caution">
    <text evidence="13">The sequence shown here is derived from an EMBL/GenBank/DDBJ whole genome shotgun (WGS) entry which is preliminary data.</text>
</comment>
<dbReference type="AlphaFoldDB" id="A0AAV9HZP4"/>
<keyword evidence="8" id="KW-0333">Golgi apparatus</keyword>
<sequence length="370" mass="41137">MGREGSTIEMERPRRARGSAPEDTDYHPVDWKRLFLRPKYLVWWIILAVIIILTIIITVYHDKVVEHLRPFAQHVRDLPAGWLIPVAILIVISFPPLFGHEIVALLCGVVYGLWIGFAIVAAGTFLGELGTWFAFKYLLYKKGAKLERTNLDYGALARITRDGGFLIVLIIRFSALPSHFTTAVFSTCGVKFWYFAVATFLTLPKQIFLVYLGVLLLQDKPDSSAKNIVFGIAFAVTICMAVWLWYKMREVKRVLLEEQAERRRLGAISKAGDQLSGNSSGGGADGDDVTNPGGDQWLLVDQSGPSKRRDYQVLAQEEMDIGISRTRAGTGSYGGSGWTTEALNTPGMVTPASTRTDYFAGKPVEGHQYV</sequence>
<feature type="domain" description="VTT" evidence="12">
    <location>
        <begin position="100"/>
        <end position="214"/>
    </location>
</feature>
<feature type="transmembrane region" description="Helical" evidence="11">
    <location>
        <begin position="228"/>
        <end position="246"/>
    </location>
</feature>
<gene>
    <name evidence="13" type="ORF">QBC42DRAFT_29493</name>
</gene>
<dbReference type="InterPro" id="IPR051076">
    <property type="entry name" value="Golgi_membrane_TVP38/TMEM64"/>
</dbReference>
<comment type="similarity">
    <text evidence="3">Belongs to the TVP38/TMEM64 family.</text>
</comment>
<feature type="transmembrane region" description="Helical" evidence="11">
    <location>
        <begin position="41"/>
        <end position="60"/>
    </location>
</feature>
<evidence type="ECO:0000313" key="13">
    <source>
        <dbReference type="EMBL" id="KAK4465013.1"/>
    </source>
</evidence>
<keyword evidence="7 11" id="KW-1133">Transmembrane helix</keyword>
<protein>
    <recommendedName>
        <fullName evidence="4">Golgi apparatus membrane protein TVP38</fullName>
    </recommendedName>
    <alternativeName>
        <fullName evidence="5">Golgi apparatus membrane protein tvp38</fullName>
    </alternativeName>
</protein>
<accession>A0AAV9HZP4</accession>
<proteinExistence type="inferred from homology"/>
<feature type="region of interest" description="Disordered" evidence="10">
    <location>
        <begin position="271"/>
        <end position="302"/>
    </location>
</feature>
<feature type="transmembrane region" description="Helical" evidence="11">
    <location>
        <begin position="192"/>
        <end position="216"/>
    </location>
</feature>
<dbReference type="Proteomes" id="UP001321749">
    <property type="component" value="Unassembled WGS sequence"/>
</dbReference>
<feature type="transmembrane region" description="Helical" evidence="11">
    <location>
        <begin position="105"/>
        <end position="126"/>
    </location>
</feature>
<evidence type="ECO:0000256" key="9">
    <source>
        <dbReference type="ARBA" id="ARBA00023136"/>
    </source>
</evidence>
<keyword evidence="14" id="KW-1185">Reference proteome</keyword>
<dbReference type="PANTHER" id="PTHR47549:SF2">
    <property type="entry name" value="GOLGI APPARATUS MEMBRANE PROTEIN TVP38"/>
    <property type="match status" value="1"/>
</dbReference>
<dbReference type="EMBL" id="MU864943">
    <property type="protein sequence ID" value="KAK4465013.1"/>
    <property type="molecule type" value="Genomic_DNA"/>
</dbReference>
<evidence type="ECO:0000256" key="3">
    <source>
        <dbReference type="ARBA" id="ARBA00008640"/>
    </source>
</evidence>
<keyword evidence="6 11" id="KW-0812">Transmembrane</keyword>
<feature type="region of interest" description="Disordered" evidence="10">
    <location>
        <begin position="1"/>
        <end position="23"/>
    </location>
</feature>
<evidence type="ECO:0000256" key="10">
    <source>
        <dbReference type="SAM" id="MobiDB-lite"/>
    </source>
</evidence>
<reference evidence="13" key="1">
    <citation type="journal article" date="2023" name="Mol. Phylogenet. Evol.">
        <title>Genome-scale phylogeny and comparative genomics of the fungal order Sordariales.</title>
        <authorList>
            <person name="Hensen N."/>
            <person name="Bonometti L."/>
            <person name="Westerberg I."/>
            <person name="Brannstrom I.O."/>
            <person name="Guillou S."/>
            <person name="Cros-Aarteil S."/>
            <person name="Calhoun S."/>
            <person name="Haridas S."/>
            <person name="Kuo A."/>
            <person name="Mondo S."/>
            <person name="Pangilinan J."/>
            <person name="Riley R."/>
            <person name="LaButti K."/>
            <person name="Andreopoulos B."/>
            <person name="Lipzen A."/>
            <person name="Chen C."/>
            <person name="Yan M."/>
            <person name="Daum C."/>
            <person name="Ng V."/>
            <person name="Clum A."/>
            <person name="Steindorff A."/>
            <person name="Ohm R.A."/>
            <person name="Martin F."/>
            <person name="Silar P."/>
            <person name="Natvig D.O."/>
            <person name="Lalanne C."/>
            <person name="Gautier V."/>
            <person name="Ament-Velasquez S.L."/>
            <person name="Kruys A."/>
            <person name="Hutchinson M.I."/>
            <person name="Powell A.J."/>
            <person name="Barry K."/>
            <person name="Miller A.N."/>
            <person name="Grigoriev I.V."/>
            <person name="Debuchy R."/>
            <person name="Gladieux P."/>
            <person name="Hiltunen Thoren M."/>
            <person name="Johannesson H."/>
        </authorList>
    </citation>
    <scope>NUCLEOTIDE SEQUENCE</scope>
    <source>
        <strain evidence="13">PSN324</strain>
    </source>
</reference>
<evidence type="ECO:0000256" key="4">
    <source>
        <dbReference type="ARBA" id="ARBA00013533"/>
    </source>
</evidence>
<evidence type="ECO:0000256" key="11">
    <source>
        <dbReference type="SAM" id="Phobius"/>
    </source>
</evidence>
<evidence type="ECO:0000259" key="12">
    <source>
        <dbReference type="Pfam" id="PF09335"/>
    </source>
</evidence>
<name>A0AAV9HZP4_9PEZI</name>
<evidence type="ECO:0000256" key="2">
    <source>
        <dbReference type="ARBA" id="ARBA00004653"/>
    </source>
</evidence>
<evidence type="ECO:0000313" key="14">
    <source>
        <dbReference type="Proteomes" id="UP001321749"/>
    </source>
</evidence>
<evidence type="ECO:0000256" key="6">
    <source>
        <dbReference type="ARBA" id="ARBA00022692"/>
    </source>
</evidence>
<comment type="subcellular location">
    <subcellularLocation>
        <location evidence="2">Golgi apparatus membrane</location>
        <topology evidence="2">Multi-pass membrane protein</topology>
    </subcellularLocation>
</comment>
<comment type="function">
    <text evidence="1">Golgi membrane protein involved in vesicular trafficking and spindle migration.</text>
</comment>
<evidence type="ECO:0000256" key="7">
    <source>
        <dbReference type="ARBA" id="ARBA00022989"/>
    </source>
</evidence>